<dbReference type="EMBL" id="OB793906">
    <property type="protein sequence ID" value="CAD7428951.1"/>
    <property type="molecule type" value="Genomic_DNA"/>
</dbReference>
<reference evidence="4" key="1">
    <citation type="submission" date="2020-11" db="EMBL/GenBank/DDBJ databases">
        <authorList>
            <person name="Tran Van P."/>
        </authorList>
    </citation>
    <scope>NUCLEOTIDE SEQUENCE</scope>
</reference>
<dbReference type="Pfam" id="PF00005">
    <property type="entry name" value="ABC_tran"/>
    <property type="match status" value="1"/>
</dbReference>
<dbReference type="InterPro" id="IPR027417">
    <property type="entry name" value="P-loop_NTPase"/>
</dbReference>
<accession>A0A7R9HNK8</accession>
<evidence type="ECO:0000259" key="3">
    <source>
        <dbReference type="Pfam" id="PF00005"/>
    </source>
</evidence>
<dbReference type="InterPro" id="IPR003439">
    <property type="entry name" value="ABC_transporter-like_ATP-bd"/>
</dbReference>
<dbReference type="GO" id="GO:0005524">
    <property type="term" value="F:ATP binding"/>
    <property type="evidence" value="ECO:0007669"/>
    <property type="project" value="UniProtKB-KW"/>
</dbReference>
<gene>
    <name evidence="4" type="ORF">TMSB3V08_LOCUS5740</name>
</gene>
<protein>
    <recommendedName>
        <fullName evidence="3">ABC transporter domain-containing protein</fullName>
    </recommendedName>
</protein>
<dbReference type="SUPFAM" id="SSF52540">
    <property type="entry name" value="P-loop containing nucleoside triphosphate hydrolases"/>
    <property type="match status" value="1"/>
</dbReference>
<feature type="domain" description="ABC transporter" evidence="3">
    <location>
        <begin position="62"/>
        <end position="101"/>
    </location>
</feature>
<dbReference type="Gene3D" id="3.40.50.300">
    <property type="entry name" value="P-loop containing nucleotide triphosphate hydrolases"/>
    <property type="match status" value="1"/>
</dbReference>
<keyword evidence="1" id="KW-0547">Nucleotide-binding</keyword>
<dbReference type="AlphaFoldDB" id="A0A7R9HNK8"/>
<keyword evidence="2" id="KW-0067">ATP-binding</keyword>
<evidence type="ECO:0000313" key="4">
    <source>
        <dbReference type="EMBL" id="CAD7428951.1"/>
    </source>
</evidence>
<dbReference type="PANTHER" id="PTHR24223:SF448">
    <property type="entry name" value="FI20146P1-RELATED"/>
    <property type="match status" value="1"/>
</dbReference>
<organism evidence="4">
    <name type="scientific">Timema monikensis</name>
    <dbReference type="NCBI Taxonomy" id="170555"/>
    <lineage>
        <taxon>Eukaryota</taxon>
        <taxon>Metazoa</taxon>
        <taxon>Ecdysozoa</taxon>
        <taxon>Arthropoda</taxon>
        <taxon>Hexapoda</taxon>
        <taxon>Insecta</taxon>
        <taxon>Pterygota</taxon>
        <taxon>Neoptera</taxon>
        <taxon>Polyneoptera</taxon>
        <taxon>Phasmatodea</taxon>
        <taxon>Timematodea</taxon>
        <taxon>Timematoidea</taxon>
        <taxon>Timematidae</taxon>
        <taxon>Timema</taxon>
    </lineage>
</organism>
<evidence type="ECO:0000256" key="1">
    <source>
        <dbReference type="ARBA" id="ARBA00022741"/>
    </source>
</evidence>
<dbReference type="GO" id="GO:0016020">
    <property type="term" value="C:membrane"/>
    <property type="evidence" value="ECO:0007669"/>
    <property type="project" value="TreeGrafter"/>
</dbReference>
<dbReference type="InterPro" id="IPR050173">
    <property type="entry name" value="ABC_transporter_C-like"/>
</dbReference>
<name>A0A7R9HNK8_9NEOP</name>
<evidence type="ECO:0000256" key="2">
    <source>
        <dbReference type="ARBA" id="ARBA00022840"/>
    </source>
</evidence>
<dbReference type="PANTHER" id="PTHR24223">
    <property type="entry name" value="ATP-BINDING CASSETTE SUB-FAMILY C"/>
    <property type="match status" value="1"/>
</dbReference>
<dbReference type="GO" id="GO:0042626">
    <property type="term" value="F:ATPase-coupled transmembrane transporter activity"/>
    <property type="evidence" value="ECO:0007669"/>
    <property type="project" value="TreeGrafter"/>
</dbReference>
<sequence length="289" mass="32331">MDEGVRRSVEERGEDWTKVEGERWMGGKVVGERWMGGKVVGERWMEGKEVELKEIHQGSSSIHAPVSEGGSNFSVGQRQLVCLARALLRKNKILVLDEATANVDPQTDELIQNTLRRKFSDCTVLTIAHRLSSIMHSDRILVMDAGTLVDFTLTKSGPHHSPVLLGTNLTVRRALYRVTLGNPPDTSTLSILLTPPLPRSQYSPNAPQPPIFFTGIELKNYHVARAPGTRPSETMTDITVSSEITPSVIYLSPMELTRIFSSRKRIEGYRMTENRTLPQIEHLRCSGLF</sequence>
<dbReference type="GO" id="GO:0016887">
    <property type="term" value="F:ATP hydrolysis activity"/>
    <property type="evidence" value="ECO:0007669"/>
    <property type="project" value="InterPro"/>
</dbReference>
<proteinExistence type="predicted"/>